<gene>
    <name evidence="2" type="ORF">B296_00009723</name>
</gene>
<evidence type="ECO:0000313" key="3">
    <source>
        <dbReference type="Proteomes" id="UP000287651"/>
    </source>
</evidence>
<dbReference type="Proteomes" id="UP000287651">
    <property type="component" value="Unassembled WGS sequence"/>
</dbReference>
<evidence type="ECO:0000256" key="1">
    <source>
        <dbReference type="SAM" id="Phobius"/>
    </source>
</evidence>
<reference evidence="2 3" key="1">
    <citation type="journal article" date="2014" name="Agronomy (Basel)">
        <title>A Draft Genome Sequence for Ensete ventricosum, the Drought-Tolerant Tree Against Hunger.</title>
        <authorList>
            <person name="Harrison J."/>
            <person name="Moore K.A."/>
            <person name="Paszkiewicz K."/>
            <person name="Jones T."/>
            <person name="Grant M."/>
            <person name="Ambacheew D."/>
            <person name="Muzemil S."/>
            <person name="Studholme D.J."/>
        </authorList>
    </citation>
    <scope>NUCLEOTIDE SEQUENCE [LARGE SCALE GENOMIC DNA]</scope>
</reference>
<dbReference type="EMBL" id="AMZH03000111">
    <property type="protein sequence ID" value="RRT85465.1"/>
    <property type="molecule type" value="Genomic_DNA"/>
</dbReference>
<keyword evidence="1" id="KW-1133">Transmembrane helix</keyword>
<name>A0A427BAD5_ENSVE</name>
<sequence length="124" mass="14221">MNSVSASQIRYRQRPILQSQERHPIHSLVLSCPVTKEPRLRSTQRRFSPREHPASVAQIGPERRLEQNHRQIMKLGFDTWASRVAKIDRLLFDDPFHSLSSAASVVYISVASILFLFLRPDASS</sequence>
<proteinExistence type="predicted"/>
<organism evidence="2 3">
    <name type="scientific">Ensete ventricosum</name>
    <name type="common">Abyssinian banana</name>
    <name type="synonym">Musa ensete</name>
    <dbReference type="NCBI Taxonomy" id="4639"/>
    <lineage>
        <taxon>Eukaryota</taxon>
        <taxon>Viridiplantae</taxon>
        <taxon>Streptophyta</taxon>
        <taxon>Embryophyta</taxon>
        <taxon>Tracheophyta</taxon>
        <taxon>Spermatophyta</taxon>
        <taxon>Magnoliopsida</taxon>
        <taxon>Liliopsida</taxon>
        <taxon>Zingiberales</taxon>
        <taxon>Musaceae</taxon>
        <taxon>Ensete</taxon>
    </lineage>
</organism>
<protein>
    <submittedName>
        <fullName evidence="2">Uncharacterized protein</fullName>
    </submittedName>
</protein>
<accession>A0A427BAD5</accession>
<dbReference type="AlphaFoldDB" id="A0A427BAD5"/>
<keyword evidence="1" id="KW-0812">Transmembrane</keyword>
<comment type="caution">
    <text evidence="2">The sequence shown here is derived from an EMBL/GenBank/DDBJ whole genome shotgun (WGS) entry which is preliminary data.</text>
</comment>
<feature type="transmembrane region" description="Helical" evidence="1">
    <location>
        <begin position="99"/>
        <end position="118"/>
    </location>
</feature>
<keyword evidence="1" id="KW-0472">Membrane</keyword>
<evidence type="ECO:0000313" key="2">
    <source>
        <dbReference type="EMBL" id="RRT85465.1"/>
    </source>
</evidence>